<dbReference type="GO" id="GO:0004106">
    <property type="term" value="F:chorismate mutase activity"/>
    <property type="evidence" value="ECO:0007669"/>
    <property type="project" value="InterPro"/>
</dbReference>
<dbReference type="SUPFAM" id="SSF55729">
    <property type="entry name" value="Acyl-CoA N-acyltransferases (Nat)"/>
    <property type="match status" value="1"/>
</dbReference>
<dbReference type="Pfam" id="PF00583">
    <property type="entry name" value="Acetyltransf_1"/>
    <property type="match status" value="1"/>
</dbReference>
<evidence type="ECO:0000256" key="2">
    <source>
        <dbReference type="ARBA" id="ARBA00023315"/>
    </source>
</evidence>
<dbReference type="PANTHER" id="PTHR43877">
    <property type="entry name" value="AMINOALKYLPHOSPHONATE N-ACETYLTRANSFERASE-RELATED-RELATED"/>
    <property type="match status" value="1"/>
</dbReference>
<dbReference type="STRING" id="402596.SAMN04489844_4150"/>
<evidence type="ECO:0000313" key="6">
    <source>
        <dbReference type="Proteomes" id="UP000198742"/>
    </source>
</evidence>
<dbReference type="InterPro" id="IPR036263">
    <property type="entry name" value="Chorismate_II_sf"/>
</dbReference>
<organism evidence="5 6">
    <name type="scientific">Nocardioides exalbidus</name>
    <dbReference type="NCBI Taxonomy" id="402596"/>
    <lineage>
        <taxon>Bacteria</taxon>
        <taxon>Bacillati</taxon>
        <taxon>Actinomycetota</taxon>
        <taxon>Actinomycetes</taxon>
        <taxon>Propionibacteriales</taxon>
        <taxon>Nocardioidaceae</taxon>
        <taxon>Nocardioides</taxon>
    </lineage>
</organism>
<dbReference type="EMBL" id="FNRT01000002">
    <property type="protein sequence ID" value="SED30925.1"/>
    <property type="molecule type" value="Genomic_DNA"/>
</dbReference>
<dbReference type="SMART" id="SM00830">
    <property type="entry name" value="CM_2"/>
    <property type="match status" value="1"/>
</dbReference>
<dbReference type="AlphaFoldDB" id="A0A1H4ZM30"/>
<evidence type="ECO:0000259" key="3">
    <source>
        <dbReference type="PROSITE" id="PS51168"/>
    </source>
</evidence>
<dbReference type="InterPro" id="IPR036979">
    <property type="entry name" value="CM_dom_sf"/>
</dbReference>
<dbReference type="Gene3D" id="1.20.59.10">
    <property type="entry name" value="Chorismate mutase"/>
    <property type="match status" value="1"/>
</dbReference>
<evidence type="ECO:0000256" key="1">
    <source>
        <dbReference type="ARBA" id="ARBA00022679"/>
    </source>
</evidence>
<dbReference type="Proteomes" id="UP000198742">
    <property type="component" value="Unassembled WGS sequence"/>
</dbReference>
<proteinExistence type="predicted"/>
<dbReference type="RefSeq" id="WP_090971659.1">
    <property type="nucleotide sequence ID" value="NZ_FNRT01000002.1"/>
</dbReference>
<dbReference type="InterPro" id="IPR016181">
    <property type="entry name" value="Acyl_CoA_acyltransferase"/>
</dbReference>
<dbReference type="PROSITE" id="PS51186">
    <property type="entry name" value="GNAT"/>
    <property type="match status" value="1"/>
</dbReference>
<evidence type="ECO:0000313" key="5">
    <source>
        <dbReference type="EMBL" id="SED30925.1"/>
    </source>
</evidence>
<keyword evidence="1 5" id="KW-0808">Transferase</keyword>
<gene>
    <name evidence="5" type="ORF">SAMN04489844_4150</name>
</gene>
<keyword evidence="2 5" id="KW-0012">Acyltransferase</keyword>
<dbReference type="GO" id="GO:0046417">
    <property type="term" value="P:chorismate metabolic process"/>
    <property type="evidence" value="ECO:0007669"/>
    <property type="project" value="InterPro"/>
</dbReference>
<dbReference type="SUPFAM" id="SSF48600">
    <property type="entry name" value="Chorismate mutase II"/>
    <property type="match status" value="1"/>
</dbReference>
<dbReference type="InterPro" id="IPR000182">
    <property type="entry name" value="GNAT_dom"/>
</dbReference>
<dbReference type="Pfam" id="PF01817">
    <property type="entry name" value="CM_2"/>
    <property type="match status" value="1"/>
</dbReference>
<feature type="domain" description="Chorismate mutase" evidence="3">
    <location>
        <begin position="161"/>
        <end position="247"/>
    </location>
</feature>
<dbReference type="InterPro" id="IPR050832">
    <property type="entry name" value="Bact_Acetyltransf"/>
</dbReference>
<dbReference type="InterPro" id="IPR002701">
    <property type="entry name" value="CM_II_prokaryot"/>
</dbReference>
<protein>
    <submittedName>
        <fullName evidence="5">L-amino acid N-acyltransferase YncA</fullName>
    </submittedName>
</protein>
<dbReference type="OrthoDB" id="9805924at2"/>
<sequence length="248" mass="26933">MNTDATPTDRRVQTIDLALRPATAADLPAIAEVHLASRAGAGEAFPPDVHSADEARSWVAGWDLTSYDVHVAELDGRVVGYTRATPTWLDDLYVLPDAQGSGVGSALLLRVLADHPDGIGLWVFESNLPARAFYAHHGFLALERTDGSVNDEKAPDIKLVWPGRDPLAFLRSMIDEVDLVLGDVLARRTALTRVVQGLKPSTERDPVREAEIAHRVAQVVPELGDERVARIVDLIITESIAAATDDQR</sequence>
<accession>A0A1H4ZM30</accession>
<dbReference type="PROSITE" id="PS51168">
    <property type="entry name" value="CHORISMATE_MUT_2"/>
    <property type="match status" value="1"/>
</dbReference>
<dbReference type="Gene3D" id="3.40.630.30">
    <property type="match status" value="1"/>
</dbReference>
<feature type="domain" description="N-acetyltransferase" evidence="4">
    <location>
        <begin position="17"/>
        <end position="164"/>
    </location>
</feature>
<reference evidence="6" key="1">
    <citation type="submission" date="2016-10" db="EMBL/GenBank/DDBJ databases">
        <authorList>
            <person name="Varghese N."/>
            <person name="Submissions S."/>
        </authorList>
    </citation>
    <scope>NUCLEOTIDE SEQUENCE [LARGE SCALE GENOMIC DNA]</scope>
    <source>
        <strain evidence="6">DSM 22017</strain>
    </source>
</reference>
<keyword evidence="6" id="KW-1185">Reference proteome</keyword>
<dbReference type="CDD" id="cd04301">
    <property type="entry name" value="NAT_SF"/>
    <property type="match status" value="1"/>
</dbReference>
<name>A0A1H4ZM30_9ACTN</name>
<dbReference type="GO" id="GO:0016747">
    <property type="term" value="F:acyltransferase activity, transferring groups other than amino-acyl groups"/>
    <property type="evidence" value="ECO:0007669"/>
    <property type="project" value="InterPro"/>
</dbReference>
<evidence type="ECO:0000259" key="4">
    <source>
        <dbReference type="PROSITE" id="PS51186"/>
    </source>
</evidence>